<evidence type="ECO:0000313" key="1">
    <source>
        <dbReference type="EMBL" id="JAD45288.1"/>
    </source>
</evidence>
<sequence>MSLHIVIGDIGIMAGRQIKVGDWTTFLCHNLWRKRFMIHIFFQTSLPVTTAHLASY</sequence>
<organism evidence="1">
    <name type="scientific">Arundo donax</name>
    <name type="common">Giant reed</name>
    <name type="synonym">Donax arundinaceus</name>
    <dbReference type="NCBI Taxonomy" id="35708"/>
    <lineage>
        <taxon>Eukaryota</taxon>
        <taxon>Viridiplantae</taxon>
        <taxon>Streptophyta</taxon>
        <taxon>Embryophyta</taxon>
        <taxon>Tracheophyta</taxon>
        <taxon>Spermatophyta</taxon>
        <taxon>Magnoliopsida</taxon>
        <taxon>Liliopsida</taxon>
        <taxon>Poales</taxon>
        <taxon>Poaceae</taxon>
        <taxon>PACMAD clade</taxon>
        <taxon>Arundinoideae</taxon>
        <taxon>Arundineae</taxon>
        <taxon>Arundo</taxon>
    </lineage>
</organism>
<name>A0A0A9A5T3_ARUDO</name>
<protein>
    <submittedName>
        <fullName evidence="1">Uncharacterized protein</fullName>
    </submittedName>
</protein>
<reference evidence="1" key="2">
    <citation type="journal article" date="2015" name="Data Brief">
        <title>Shoot transcriptome of the giant reed, Arundo donax.</title>
        <authorList>
            <person name="Barrero R.A."/>
            <person name="Guerrero F.D."/>
            <person name="Moolhuijzen P."/>
            <person name="Goolsby J.A."/>
            <person name="Tidwell J."/>
            <person name="Bellgard S.E."/>
            <person name="Bellgard M.I."/>
        </authorList>
    </citation>
    <scope>NUCLEOTIDE SEQUENCE</scope>
    <source>
        <tissue evidence="1">Shoot tissue taken approximately 20 cm above the soil surface</tissue>
    </source>
</reference>
<dbReference type="AlphaFoldDB" id="A0A0A9A5T3"/>
<proteinExistence type="predicted"/>
<accession>A0A0A9A5T3</accession>
<dbReference type="EMBL" id="GBRH01252607">
    <property type="protein sequence ID" value="JAD45288.1"/>
    <property type="molecule type" value="Transcribed_RNA"/>
</dbReference>
<reference evidence="1" key="1">
    <citation type="submission" date="2014-09" db="EMBL/GenBank/DDBJ databases">
        <authorList>
            <person name="Magalhaes I.L.F."/>
            <person name="Oliveira U."/>
            <person name="Santos F.R."/>
            <person name="Vidigal T.H.D.A."/>
            <person name="Brescovit A.D."/>
            <person name="Santos A.J."/>
        </authorList>
    </citation>
    <scope>NUCLEOTIDE SEQUENCE</scope>
    <source>
        <tissue evidence="1">Shoot tissue taken approximately 20 cm above the soil surface</tissue>
    </source>
</reference>